<evidence type="ECO:0000256" key="1">
    <source>
        <dbReference type="SAM" id="MobiDB-lite"/>
    </source>
</evidence>
<accession>A0ABP8BV61</accession>
<keyword evidence="3" id="KW-1185">Reference proteome</keyword>
<proteinExistence type="predicted"/>
<reference evidence="3" key="1">
    <citation type="journal article" date="2019" name="Int. J. Syst. Evol. Microbiol.">
        <title>The Global Catalogue of Microorganisms (GCM) 10K type strain sequencing project: providing services to taxonomists for standard genome sequencing and annotation.</title>
        <authorList>
            <consortium name="The Broad Institute Genomics Platform"/>
            <consortium name="The Broad Institute Genome Sequencing Center for Infectious Disease"/>
            <person name="Wu L."/>
            <person name="Ma J."/>
        </authorList>
    </citation>
    <scope>NUCLEOTIDE SEQUENCE [LARGE SCALE GENOMIC DNA]</scope>
    <source>
        <strain evidence="3">JCM 17440</strain>
    </source>
</reference>
<sequence length="94" mass="10414">MKPSLGRIVHYRGKHGYQAMRAAIVTVDGHSLDPRGVEDGVIPPLTDEYHVHLWVFTPGEAGGFTEYNVPCGEPFEHQPGQELPPGSWGWPPRV</sequence>
<protein>
    <submittedName>
        <fullName evidence="2">Uncharacterized protein</fullName>
    </submittedName>
</protein>
<comment type="caution">
    <text evidence="2">The sequence shown here is derived from an EMBL/GenBank/DDBJ whole genome shotgun (WGS) entry which is preliminary data.</text>
</comment>
<name>A0ABP8BV61_9ACTN</name>
<dbReference type="EMBL" id="BAABAS010000004">
    <property type="protein sequence ID" value="GAA4226132.1"/>
    <property type="molecule type" value="Genomic_DNA"/>
</dbReference>
<evidence type="ECO:0000313" key="2">
    <source>
        <dbReference type="EMBL" id="GAA4226132.1"/>
    </source>
</evidence>
<organism evidence="2 3">
    <name type="scientific">Actinomadura meridiana</name>
    <dbReference type="NCBI Taxonomy" id="559626"/>
    <lineage>
        <taxon>Bacteria</taxon>
        <taxon>Bacillati</taxon>
        <taxon>Actinomycetota</taxon>
        <taxon>Actinomycetes</taxon>
        <taxon>Streptosporangiales</taxon>
        <taxon>Thermomonosporaceae</taxon>
        <taxon>Actinomadura</taxon>
    </lineage>
</organism>
<evidence type="ECO:0000313" key="3">
    <source>
        <dbReference type="Proteomes" id="UP001501710"/>
    </source>
</evidence>
<gene>
    <name evidence="2" type="ORF">GCM10022254_10140</name>
</gene>
<feature type="region of interest" description="Disordered" evidence="1">
    <location>
        <begin position="73"/>
        <end position="94"/>
    </location>
</feature>
<dbReference type="Proteomes" id="UP001501710">
    <property type="component" value="Unassembled WGS sequence"/>
</dbReference>
<dbReference type="RefSeq" id="WP_344890485.1">
    <property type="nucleotide sequence ID" value="NZ_BAABAS010000004.1"/>
</dbReference>